<evidence type="ECO:0000256" key="2">
    <source>
        <dbReference type="ARBA" id="ARBA00022692"/>
    </source>
</evidence>
<keyword evidence="3 8" id="KW-1133">Transmembrane helix</keyword>
<accession>A0A814IMH5</accession>
<evidence type="ECO:0000313" key="11">
    <source>
        <dbReference type="Proteomes" id="UP000663845"/>
    </source>
</evidence>
<evidence type="ECO:0000313" key="10">
    <source>
        <dbReference type="EMBL" id="CAF1026187.1"/>
    </source>
</evidence>
<name>A0A814IMH5_9BILA</name>
<feature type="transmembrane region" description="Helical" evidence="8">
    <location>
        <begin position="221"/>
        <end position="243"/>
    </location>
</feature>
<feature type="domain" description="G-protein coupled receptors family 1 profile" evidence="9">
    <location>
        <begin position="25"/>
        <end position="286"/>
    </location>
</feature>
<feature type="transmembrane region" description="Helical" evidence="8">
    <location>
        <begin position="127"/>
        <end position="152"/>
    </location>
</feature>
<evidence type="ECO:0000256" key="3">
    <source>
        <dbReference type="ARBA" id="ARBA00022989"/>
    </source>
</evidence>
<protein>
    <recommendedName>
        <fullName evidence="9">G-protein coupled receptors family 1 profile domain-containing protein</fullName>
    </recommendedName>
</protein>
<evidence type="ECO:0000259" key="9">
    <source>
        <dbReference type="PROSITE" id="PS50262"/>
    </source>
</evidence>
<evidence type="ECO:0000256" key="7">
    <source>
        <dbReference type="ARBA" id="ARBA00023224"/>
    </source>
</evidence>
<dbReference type="GO" id="GO:0005886">
    <property type="term" value="C:plasma membrane"/>
    <property type="evidence" value="ECO:0007669"/>
    <property type="project" value="TreeGrafter"/>
</dbReference>
<dbReference type="PROSITE" id="PS50262">
    <property type="entry name" value="G_PROTEIN_RECEP_F1_2"/>
    <property type="match status" value="1"/>
</dbReference>
<keyword evidence="2 8" id="KW-0812">Transmembrane</keyword>
<dbReference type="PANTHER" id="PTHR24243">
    <property type="entry name" value="G-PROTEIN COUPLED RECEPTOR"/>
    <property type="match status" value="1"/>
</dbReference>
<dbReference type="Proteomes" id="UP000663845">
    <property type="component" value="Unassembled WGS sequence"/>
</dbReference>
<comment type="subcellular location">
    <subcellularLocation>
        <location evidence="1">Membrane</location>
        <topology evidence="1">Multi-pass membrane protein</topology>
    </subcellularLocation>
</comment>
<sequence length="329" mass="37838">MSTAILSTILNQLNYYTYTTIMVLGNIGNIFIIILFTRQRQIACSIYIISSTIINSINLIFTGFIQIFPSDYTDGTTRAFILCKLRSYLGGIFGLISKTFIILACVDRFMITNPSANLRAFSTVKRAKWLVCFVCIFWLIFGSHAAILTTIINRQCGQFGTYSIIYTIYVVIFVGFIPPISTSTSGYLTYKNLRQRRNRIEPIVHHGNNANVPIRRRDRELLVMIMSEVFVYIITSLPYPFILLEMMISRNVVLNKSIQYTQIELFIFGIALLLVNVNSAAPFYIYIISSKGFRREFKQLIMNFYRKQRGQPIVHQTTQHTLTQNNTHA</sequence>
<dbReference type="Gene3D" id="1.20.1070.10">
    <property type="entry name" value="Rhodopsin 7-helix transmembrane proteins"/>
    <property type="match status" value="1"/>
</dbReference>
<evidence type="ECO:0000256" key="5">
    <source>
        <dbReference type="ARBA" id="ARBA00023136"/>
    </source>
</evidence>
<proteinExistence type="predicted"/>
<feature type="transmembrane region" description="Helical" evidence="8">
    <location>
        <begin position="263"/>
        <end position="288"/>
    </location>
</feature>
<feature type="transmembrane region" description="Helical" evidence="8">
    <location>
        <begin position="88"/>
        <end position="106"/>
    </location>
</feature>
<dbReference type="PANTHER" id="PTHR24243:SF233">
    <property type="entry name" value="THYROTROPIN-RELEASING HORMONE RECEPTOR"/>
    <property type="match status" value="1"/>
</dbReference>
<evidence type="ECO:0000256" key="8">
    <source>
        <dbReference type="SAM" id="Phobius"/>
    </source>
</evidence>
<evidence type="ECO:0000256" key="4">
    <source>
        <dbReference type="ARBA" id="ARBA00023040"/>
    </source>
</evidence>
<dbReference type="SUPFAM" id="SSF81321">
    <property type="entry name" value="Family A G protein-coupled receptor-like"/>
    <property type="match status" value="1"/>
</dbReference>
<dbReference type="InterPro" id="IPR017452">
    <property type="entry name" value="GPCR_Rhodpsn_7TM"/>
</dbReference>
<gene>
    <name evidence="10" type="ORF">JYZ213_LOCUS17342</name>
</gene>
<evidence type="ECO:0000256" key="6">
    <source>
        <dbReference type="ARBA" id="ARBA00023170"/>
    </source>
</evidence>
<keyword evidence="6" id="KW-0675">Receptor</keyword>
<organism evidence="10 11">
    <name type="scientific">Adineta steineri</name>
    <dbReference type="NCBI Taxonomy" id="433720"/>
    <lineage>
        <taxon>Eukaryota</taxon>
        <taxon>Metazoa</taxon>
        <taxon>Spiralia</taxon>
        <taxon>Gnathifera</taxon>
        <taxon>Rotifera</taxon>
        <taxon>Eurotatoria</taxon>
        <taxon>Bdelloidea</taxon>
        <taxon>Adinetida</taxon>
        <taxon>Adinetidae</taxon>
        <taxon>Adineta</taxon>
    </lineage>
</organism>
<reference evidence="10" key="1">
    <citation type="submission" date="2021-02" db="EMBL/GenBank/DDBJ databases">
        <authorList>
            <person name="Nowell W R."/>
        </authorList>
    </citation>
    <scope>NUCLEOTIDE SEQUENCE</scope>
</reference>
<evidence type="ECO:0000256" key="1">
    <source>
        <dbReference type="ARBA" id="ARBA00004141"/>
    </source>
</evidence>
<feature type="transmembrane region" description="Helical" evidence="8">
    <location>
        <begin position="15"/>
        <end position="37"/>
    </location>
</feature>
<keyword evidence="4" id="KW-0297">G-protein coupled receptor</keyword>
<comment type="caution">
    <text evidence="10">The sequence shown here is derived from an EMBL/GenBank/DDBJ whole genome shotgun (WGS) entry which is preliminary data.</text>
</comment>
<feature type="transmembrane region" description="Helical" evidence="8">
    <location>
        <begin position="44"/>
        <end position="68"/>
    </location>
</feature>
<keyword evidence="7" id="KW-0807">Transducer</keyword>
<dbReference type="AlphaFoldDB" id="A0A814IMH5"/>
<feature type="transmembrane region" description="Helical" evidence="8">
    <location>
        <begin position="164"/>
        <end position="190"/>
    </location>
</feature>
<dbReference type="Pfam" id="PF00001">
    <property type="entry name" value="7tm_1"/>
    <property type="match status" value="1"/>
</dbReference>
<dbReference type="CDD" id="cd00637">
    <property type="entry name" value="7tm_classA_rhodopsin-like"/>
    <property type="match status" value="1"/>
</dbReference>
<dbReference type="GO" id="GO:0004930">
    <property type="term" value="F:G protein-coupled receptor activity"/>
    <property type="evidence" value="ECO:0007669"/>
    <property type="project" value="UniProtKB-KW"/>
</dbReference>
<dbReference type="EMBL" id="CAJNOG010000162">
    <property type="protein sequence ID" value="CAF1026187.1"/>
    <property type="molecule type" value="Genomic_DNA"/>
</dbReference>
<keyword evidence="5 8" id="KW-0472">Membrane</keyword>
<dbReference type="InterPro" id="IPR000276">
    <property type="entry name" value="GPCR_Rhodpsn"/>
</dbReference>